<dbReference type="PANTHER" id="PTHR43308:SF5">
    <property type="entry name" value="S-LAYER PROTEIN _ PEPTIDOGLYCAN ENDO-BETA-N-ACETYLGLUCOSAMINIDASE"/>
    <property type="match status" value="1"/>
</dbReference>
<evidence type="ECO:0000259" key="2">
    <source>
        <dbReference type="PROSITE" id="PS51272"/>
    </source>
</evidence>
<dbReference type="KEGG" id="pbj:VN24_08500"/>
<dbReference type="PANTHER" id="PTHR43308">
    <property type="entry name" value="OUTER MEMBRANE PROTEIN ALPHA-RELATED"/>
    <property type="match status" value="1"/>
</dbReference>
<reference evidence="4" key="2">
    <citation type="submission" date="2015-03" db="EMBL/GenBank/DDBJ databases">
        <title>Genome sequence of Paenibacillus beijingensis strain DSM 24997T.</title>
        <authorList>
            <person name="Kwak Y."/>
            <person name="Shin J.-H."/>
        </authorList>
    </citation>
    <scope>NUCLEOTIDE SEQUENCE [LARGE SCALE GENOMIC DNA]</scope>
    <source>
        <strain evidence="4">DSM 24997</strain>
    </source>
</reference>
<dbReference type="STRING" id="1126833.VN24_08500"/>
<dbReference type="HOGENOM" id="CLU_514746_0_0_9"/>
<feature type="domain" description="SLH" evidence="2">
    <location>
        <begin position="391"/>
        <end position="454"/>
    </location>
</feature>
<keyword evidence="4" id="KW-1185">Reference proteome</keyword>
<dbReference type="PATRIC" id="fig|1126833.4.peg.1875"/>
<dbReference type="Pfam" id="PF00395">
    <property type="entry name" value="SLH"/>
    <property type="match status" value="3"/>
</dbReference>
<feature type="domain" description="SLH" evidence="2">
    <location>
        <begin position="461"/>
        <end position="521"/>
    </location>
</feature>
<proteinExistence type="predicted"/>
<dbReference type="InterPro" id="IPR001119">
    <property type="entry name" value="SLH_dom"/>
</dbReference>
<dbReference type="AlphaFoldDB" id="A0A0D5NGV2"/>
<keyword evidence="1" id="KW-0732">Signal</keyword>
<protein>
    <recommendedName>
        <fullName evidence="2">SLH domain-containing protein</fullName>
    </recommendedName>
</protein>
<evidence type="ECO:0000313" key="3">
    <source>
        <dbReference type="EMBL" id="AJY74609.1"/>
    </source>
</evidence>
<feature type="chain" id="PRO_5002296446" description="SLH domain-containing protein" evidence="1">
    <location>
        <begin position="30"/>
        <end position="521"/>
    </location>
</feature>
<dbReference type="RefSeq" id="WP_045670042.1">
    <property type="nucleotide sequence ID" value="NZ_CP011058.1"/>
</dbReference>
<dbReference type="PROSITE" id="PS51272">
    <property type="entry name" value="SLH"/>
    <property type="match status" value="3"/>
</dbReference>
<reference evidence="3 4" key="1">
    <citation type="journal article" date="2015" name="J. Biotechnol.">
        <title>Complete genome sequence of Paenibacillus beijingensis 7188(T) (=DSM 24997(T)), a novel rhizobacterium from jujube garden soil.</title>
        <authorList>
            <person name="Kwak Y."/>
            <person name="Shin J.H."/>
        </authorList>
    </citation>
    <scope>NUCLEOTIDE SEQUENCE [LARGE SCALE GENOMIC DNA]</scope>
    <source>
        <strain evidence="3 4">DSM 24997</strain>
    </source>
</reference>
<sequence length="521" mass="54445">MKKLVTKKTAAVLVFMMLVSALSPILAFAATGFSDLSYNSASGTVTGKVYITGDTYVNKDVYLDSQGRVVISVYDDAGKVVNTVYATYDQAGYYNFTGTVTSSTYLTLKYFYKNGTPVTQAVYNSSSPIFIGGGGVVTPGTVVNPDGSINGDALKALLTADKNARVEVKTDVVNLPASALTAGETLTLYKADGTSYTLPLKALKLEDLAKSLGVSLNDLIIRVELTKLSGAAEKAVADAVYAIGATPVAGAFDFKVTAVGGGKELPIEKFGQLVSRTFALNPGAVAATVTGVVYNPVTKELTFVPSTFATVDGKTIATLKRDGNSIYTVIQAPSVKFTDLLVHWAKADVTALSEKLIVEGTGKNLFEPKRNITRAEFAALIVRSLGIEATGTSEFKDVASGKWYSGAVAAAAEAGIVNGYEDGSFKPNANISRKELAAMVVRALEYAGVESKLTDAEASAALANFTDTATLGWAKGEVAAAVKAGVVQGQTATKVAGNLSANRAEAATMVYRFLTKADLID</sequence>
<gene>
    <name evidence="3" type="ORF">VN24_08500</name>
</gene>
<feature type="domain" description="SLH" evidence="2">
    <location>
        <begin position="332"/>
        <end position="390"/>
    </location>
</feature>
<accession>A0A0D5NGV2</accession>
<dbReference type="OrthoDB" id="1723494at2"/>
<dbReference type="InterPro" id="IPR051465">
    <property type="entry name" value="Cell_Envelope_Struct_Comp"/>
</dbReference>
<dbReference type="EMBL" id="CP011058">
    <property type="protein sequence ID" value="AJY74609.1"/>
    <property type="molecule type" value="Genomic_DNA"/>
</dbReference>
<evidence type="ECO:0000313" key="4">
    <source>
        <dbReference type="Proteomes" id="UP000032633"/>
    </source>
</evidence>
<feature type="signal peptide" evidence="1">
    <location>
        <begin position="1"/>
        <end position="29"/>
    </location>
</feature>
<dbReference type="Proteomes" id="UP000032633">
    <property type="component" value="Chromosome"/>
</dbReference>
<organism evidence="3 4">
    <name type="scientific">Paenibacillus beijingensis</name>
    <dbReference type="NCBI Taxonomy" id="1126833"/>
    <lineage>
        <taxon>Bacteria</taxon>
        <taxon>Bacillati</taxon>
        <taxon>Bacillota</taxon>
        <taxon>Bacilli</taxon>
        <taxon>Bacillales</taxon>
        <taxon>Paenibacillaceae</taxon>
        <taxon>Paenibacillus</taxon>
    </lineage>
</organism>
<evidence type="ECO:0000256" key="1">
    <source>
        <dbReference type="SAM" id="SignalP"/>
    </source>
</evidence>
<name>A0A0D5NGV2_9BACL</name>